<dbReference type="OrthoDB" id="8950237at2759"/>
<accession>A0A9D3PP91</accession>
<dbReference type="AlphaFoldDB" id="A0A9D3PP91"/>
<evidence type="ECO:0000313" key="4">
    <source>
        <dbReference type="Proteomes" id="UP001046870"/>
    </source>
</evidence>
<keyword evidence="2" id="KW-1133">Transmembrane helix</keyword>
<dbReference type="EMBL" id="JAFDVH010000017">
    <property type="protein sequence ID" value="KAG7461854.1"/>
    <property type="molecule type" value="Genomic_DNA"/>
</dbReference>
<keyword evidence="2" id="KW-0812">Transmembrane</keyword>
<proteinExistence type="predicted"/>
<sequence>MRGLEDSHYTAICLLFSTQEVTMRSPTVNPLQVFSALLLCILPHKAVGNTTDKNVAYGEPQRGVVIFLFILFAILILVLVYLYKRLNRETDGQYTIRQLIYGKGGVRERVQNGVTAIESRLGVRLRPRKAEDIEGGEEDDDREEEEREQERASGKDADSLAEEEQHQDGDSSDDYSSLEGVDLRERRKLHENAEVKVVSEGEKTEEKGECKEEKKQEKDTGGEEKNSETGAAAGGLLADLKDFSGSAIWAEEKKEGDMTPL</sequence>
<evidence type="ECO:0000313" key="3">
    <source>
        <dbReference type="EMBL" id="KAG7461854.1"/>
    </source>
</evidence>
<evidence type="ECO:0000256" key="1">
    <source>
        <dbReference type="SAM" id="MobiDB-lite"/>
    </source>
</evidence>
<organism evidence="3 4">
    <name type="scientific">Megalops atlanticus</name>
    <name type="common">Tarpon</name>
    <name type="synonym">Clupea gigantea</name>
    <dbReference type="NCBI Taxonomy" id="7932"/>
    <lineage>
        <taxon>Eukaryota</taxon>
        <taxon>Metazoa</taxon>
        <taxon>Chordata</taxon>
        <taxon>Craniata</taxon>
        <taxon>Vertebrata</taxon>
        <taxon>Euteleostomi</taxon>
        <taxon>Actinopterygii</taxon>
        <taxon>Neopterygii</taxon>
        <taxon>Teleostei</taxon>
        <taxon>Elopiformes</taxon>
        <taxon>Megalopidae</taxon>
        <taxon>Megalops</taxon>
    </lineage>
</organism>
<feature type="region of interest" description="Disordered" evidence="1">
    <location>
        <begin position="128"/>
        <end position="238"/>
    </location>
</feature>
<protein>
    <submittedName>
        <fullName evidence="3">Uncharacterized protein</fullName>
    </submittedName>
</protein>
<feature type="compositionally biased region" description="Basic and acidic residues" evidence="1">
    <location>
        <begin position="181"/>
        <end position="227"/>
    </location>
</feature>
<feature type="compositionally biased region" description="Acidic residues" evidence="1">
    <location>
        <begin position="133"/>
        <end position="147"/>
    </location>
</feature>
<name>A0A9D3PP91_MEGAT</name>
<evidence type="ECO:0000256" key="2">
    <source>
        <dbReference type="SAM" id="Phobius"/>
    </source>
</evidence>
<reference evidence="3" key="1">
    <citation type="submission" date="2021-01" db="EMBL/GenBank/DDBJ databases">
        <authorList>
            <person name="Zahm M."/>
            <person name="Roques C."/>
            <person name="Cabau C."/>
            <person name="Klopp C."/>
            <person name="Donnadieu C."/>
            <person name="Jouanno E."/>
            <person name="Lampietro C."/>
            <person name="Louis A."/>
            <person name="Herpin A."/>
            <person name="Echchiki A."/>
            <person name="Berthelot C."/>
            <person name="Parey E."/>
            <person name="Roest-Crollius H."/>
            <person name="Braasch I."/>
            <person name="Postlethwait J."/>
            <person name="Bobe J."/>
            <person name="Montfort J."/>
            <person name="Bouchez O."/>
            <person name="Begum T."/>
            <person name="Mejri S."/>
            <person name="Adams A."/>
            <person name="Chen W.-J."/>
            <person name="Guiguen Y."/>
        </authorList>
    </citation>
    <scope>NUCLEOTIDE SEQUENCE</scope>
    <source>
        <strain evidence="3">YG-15Mar2019-1</strain>
        <tissue evidence="3">Brain</tissue>
    </source>
</reference>
<feature type="compositionally biased region" description="Basic and acidic residues" evidence="1">
    <location>
        <begin position="148"/>
        <end position="169"/>
    </location>
</feature>
<keyword evidence="4" id="KW-1185">Reference proteome</keyword>
<feature type="transmembrane region" description="Helical" evidence="2">
    <location>
        <begin position="64"/>
        <end position="83"/>
    </location>
</feature>
<dbReference type="Proteomes" id="UP001046870">
    <property type="component" value="Chromosome 17"/>
</dbReference>
<gene>
    <name evidence="3" type="ORF">MATL_G00195540</name>
</gene>
<comment type="caution">
    <text evidence="3">The sequence shown here is derived from an EMBL/GenBank/DDBJ whole genome shotgun (WGS) entry which is preliminary data.</text>
</comment>
<keyword evidence="2" id="KW-0472">Membrane</keyword>